<dbReference type="AlphaFoldDB" id="A0A2K9NUT6"/>
<keyword evidence="6" id="KW-1185">Reference proteome</keyword>
<sequence>MEIQTANLILRPFQMSDIDDLHVFCSDLSNVEYMDWGPNTREQTEKFLAETTAPLEGKNPTVFNFAVTLKSSGTVIGSSSVWIRSDIHQHGGLGYILNKQFWRKGYGTELAAALVKFGFETLKFHRISATCFPHNLGSKHLLEKVGFKQEGYLREELYVRGQWRDSLLFSILEKDYIDAK</sequence>
<dbReference type="CDD" id="cd04301">
    <property type="entry name" value="NAT_SF"/>
    <property type="match status" value="1"/>
</dbReference>
<keyword evidence="2" id="KW-0012">Acyltransferase</keyword>
<dbReference type="KEGG" id="bsto:C0V70_14340"/>
<keyword evidence="1 5" id="KW-0808">Transferase</keyword>
<dbReference type="InterPro" id="IPR000182">
    <property type="entry name" value="GNAT_dom"/>
</dbReference>
<accession>A0A2K9NUT6</accession>
<evidence type="ECO:0000256" key="1">
    <source>
        <dbReference type="ARBA" id="ARBA00022679"/>
    </source>
</evidence>
<dbReference type="Proteomes" id="UP000235584">
    <property type="component" value="Chromosome"/>
</dbReference>
<protein>
    <submittedName>
        <fullName evidence="5">GNAT family N-acetyltransferase</fullName>
    </submittedName>
</protein>
<evidence type="ECO:0000256" key="2">
    <source>
        <dbReference type="ARBA" id="ARBA00023315"/>
    </source>
</evidence>
<gene>
    <name evidence="5" type="ORF">C0V70_14340</name>
</gene>
<name>A0A2K9NUT6_BACTC</name>
<evidence type="ECO:0000313" key="6">
    <source>
        <dbReference type="Proteomes" id="UP000235584"/>
    </source>
</evidence>
<evidence type="ECO:0000256" key="3">
    <source>
        <dbReference type="ARBA" id="ARBA00038502"/>
    </source>
</evidence>
<dbReference type="OrthoDB" id="5292292at2"/>
<comment type="similarity">
    <text evidence="3">Belongs to the acetyltransferase family. RimJ subfamily.</text>
</comment>
<proteinExistence type="inferred from homology"/>
<dbReference type="PANTHER" id="PTHR43792">
    <property type="entry name" value="GNAT FAMILY, PUTATIVE (AFU_ORTHOLOGUE AFUA_3G00765)-RELATED-RELATED"/>
    <property type="match status" value="1"/>
</dbReference>
<dbReference type="InterPro" id="IPR016181">
    <property type="entry name" value="Acyl_CoA_acyltransferase"/>
</dbReference>
<reference evidence="5 6" key="1">
    <citation type="submission" date="2018-01" db="EMBL/GenBank/DDBJ databases">
        <title>Complete genome sequence of Bacteriovorax stolpii DSM12778.</title>
        <authorList>
            <person name="Tang B."/>
            <person name="Chang J."/>
        </authorList>
    </citation>
    <scope>NUCLEOTIDE SEQUENCE [LARGE SCALE GENOMIC DNA]</scope>
    <source>
        <strain evidence="5 6">DSM 12778</strain>
    </source>
</reference>
<dbReference type="GO" id="GO:0016747">
    <property type="term" value="F:acyltransferase activity, transferring groups other than amino-acyl groups"/>
    <property type="evidence" value="ECO:0007669"/>
    <property type="project" value="InterPro"/>
</dbReference>
<dbReference type="InterPro" id="IPR051531">
    <property type="entry name" value="N-acetyltransferase"/>
</dbReference>
<dbReference type="Pfam" id="PF13302">
    <property type="entry name" value="Acetyltransf_3"/>
    <property type="match status" value="1"/>
</dbReference>
<evidence type="ECO:0000259" key="4">
    <source>
        <dbReference type="PROSITE" id="PS51186"/>
    </source>
</evidence>
<dbReference type="PROSITE" id="PS51186">
    <property type="entry name" value="GNAT"/>
    <property type="match status" value="1"/>
</dbReference>
<dbReference type="PANTHER" id="PTHR43792:SF8">
    <property type="entry name" value="[RIBOSOMAL PROTEIN US5]-ALANINE N-ACETYLTRANSFERASE"/>
    <property type="match status" value="1"/>
</dbReference>
<dbReference type="RefSeq" id="WP_102244553.1">
    <property type="nucleotide sequence ID" value="NZ_CP025704.1"/>
</dbReference>
<feature type="domain" description="N-acetyltransferase" evidence="4">
    <location>
        <begin position="8"/>
        <end position="178"/>
    </location>
</feature>
<evidence type="ECO:0000313" key="5">
    <source>
        <dbReference type="EMBL" id="AUN99262.1"/>
    </source>
</evidence>
<dbReference type="Gene3D" id="3.40.630.30">
    <property type="match status" value="1"/>
</dbReference>
<dbReference type="SUPFAM" id="SSF55729">
    <property type="entry name" value="Acyl-CoA N-acyltransferases (Nat)"/>
    <property type="match status" value="1"/>
</dbReference>
<organism evidence="5 6">
    <name type="scientific">Bacteriovorax stolpii</name>
    <name type="common">Bdellovibrio stolpii</name>
    <dbReference type="NCBI Taxonomy" id="960"/>
    <lineage>
        <taxon>Bacteria</taxon>
        <taxon>Pseudomonadati</taxon>
        <taxon>Bdellovibrionota</taxon>
        <taxon>Bacteriovoracia</taxon>
        <taxon>Bacteriovoracales</taxon>
        <taxon>Bacteriovoracaceae</taxon>
        <taxon>Bacteriovorax</taxon>
    </lineage>
</organism>
<dbReference type="EMBL" id="CP025704">
    <property type="protein sequence ID" value="AUN99262.1"/>
    <property type="molecule type" value="Genomic_DNA"/>
</dbReference>